<accession>A0A1B2HJ09</accession>
<keyword evidence="2" id="KW-1185">Reference proteome</keyword>
<evidence type="ECO:0000313" key="2">
    <source>
        <dbReference type="Proteomes" id="UP000093053"/>
    </source>
</evidence>
<reference evidence="1 2" key="1">
    <citation type="submission" date="2016-07" db="EMBL/GenBank/DDBJ databases">
        <title>Complete genome sequence of the Lentzea guizhouensis DHS C013.</title>
        <authorList>
            <person name="Cao C."/>
        </authorList>
    </citation>
    <scope>NUCLEOTIDE SEQUENCE [LARGE SCALE GENOMIC DNA]</scope>
    <source>
        <strain evidence="1 2">DHS C013</strain>
    </source>
</reference>
<dbReference type="STRING" id="1586287.BBK82_18225"/>
<proteinExistence type="predicted"/>
<gene>
    <name evidence="1" type="ORF">BBK82_18225</name>
</gene>
<name>A0A1B2HJ09_9PSEU</name>
<dbReference type="AlphaFoldDB" id="A0A1B2HJ09"/>
<dbReference type="Proteomes" id="UP000093053">
    <property type="component" value="Chromosome"/>
</dbReference>
<dbReference type="EMBL" id="CP016793">
    <property type="protein sequence ID" value="ANZ37705.1"/>
    <property type="molecule type" value="Genomic_DNA"/>
</dbReference>
<sequence length="213" mass="23206">MVALVRLVVVDEVELADPRVVVAQEDGFALDLHLRAAHGDHVPDTGDDAVLLGLVVLGLLLVPLQGDLVAVGHEVLDRLVTRVQRGLRPRADVRATGGRPALDLAAVLCLLDLLALVGTGLCLRLTVVEEPDQLLFGADRQRGFGRVAHLDVLRVLGDVGDEHLVELVLLVHFLRRRVVGGGLLEHRNRLCRGGCLHRPTEEREDERRGNGHD</sequence>
<protein>
    <submittedName>
        <fullName evidence="1">Uncharacterized protein</fullName>
    </submittedName>
</protein>
<dbReference type="KEGG" id="led:BBK82_18225"/>
<evidence type="ECO:0000313" key="1">
    <source>
        <dbReference type="EMBL" id="ANZ37705.1"/>
    </source>
</evidence>
<organism evidence="1 2">
    <name type="scientific">Lentzea guizhouensis</name>
    <dbReference type="NCBI Taxonomy" id="1586287"/>
    <lineage>
        <taxon>Bacteria</taxon>
        <taxon>Bacillati</taxon>
        <taxon>Actinomycetota</taxon>
        <taxon>Actinomycetes</taxon>
        <taxon>Pseudonocardiales</taxon>
        <taxon>Pseudonocardiaceae</taxon>
        <taxon>Lentzea</taxon>
    </lineage>
</organism>